<dbReference type="GO" id="GO:0030288">
    <property type="term" value="C:outer membrane-bounded periplasmic space"/>
    <property type="evidence" value="ECO:0007669"/>
    <property type="project" value="TreeGrafter"/>
</dbReference>
<dbReference type="PANTHER" id="PTHR30504:SF4">
    <property type="entry name" value="GLUCANS BIOSYNTHESIS PROTEIN G"/>
    <property type="match status" value="1"/>
</dbReference>
<dbReference type="UniPathway" id="UPA00637"/>
<dbReference type="InterPro" id="IPR014756">
    <property type="entry name" value="Ig_E-set"/>
</dbReference>
<evidence type="ECO:0000259" key="8">
    <source>
        <dbReference type="Pfam" id="PF04349"/>
    </source>
</evidence>
<dbReference type="EMBL" id="PSNW01000001">
    <property type="protein sequence ID" value="PPE75916.1"/>
    <property type="molecule type" value="Genomic_DNA"/>
</dbReference>
<dbReference type="SUPFAM" id="SSF74650">
    <property type="entry name" value="Galactose mutarotase-like"/>
    <property type="match status" value="1"/>
</dbReference>
<reference evidence="9 10" key="1">
    <citation type="submission" date="2018-02" db="EMBL/GenBank/DDBJ databases">
        <title>Genome sequencing of Solimonas sp. HR-BB.</title>
        <authorList>
            <person name="Lee Y."/>
            <person name="Jeon C.O."/>
        </authorList>
    </citation>
    <scope>NUCLEOTIDE SEQUENCE [LARGE SCALE GENOMIC DNA]</scope>
    <source>
        <strain evidence="9 10">HR-BB</strain>
    </source>
</reference>
<dbReference type="Gene3D" id="2.60.40.10">
    <property type="entry name" value="Immunoglobulins"/>
    <property type="match status" value="1"/>
</dbReference>
<dbReference type="GO" id="GO:0030246">
    <property type="term" value="F:carbohydrate binding"/>
    <property type="evidence" value="ECO:0007669"/>
    <property type="project" value="InterPro"/>
</dbReference>
<dbReference type="GO" id="GO:0003824">
    <property type="term" value="F:catalytic activity"/>
    <property type="evidence" value="ECO:0007669"/>
    <property type="project" value="InterPro"/>
</dbReference>
<dbReference type="Pfam" id="PF04349">
    <property type="entry name" value="MdoG"/>
    <property type="match status" value="1"/>
</dbReference>
<dbReference type="RefSeq" id="WP_104228881.1">
    <property type="nucleotide sequence ID" value="NZ_PSNW01000001.1"/>
</dbReference>
<evidence type="ECO:0000256" key="4">
    <source>
        <dbReference type="ARBA" id="ARBA00015376"/>
    </source>
</evidence>
<evidence type="ECO:0000256" key="1">
    <source>
        <dbReference type="ARBA" id="ARBA00004418"/>
    </source>
</evidence>
<keyword evidence="10" id="KW-1185">Reference proteome</keyword>
<evidence type="ECO:0000313" key="10">
    <source>
        <dbReference type="Proteomes" id="UP000238220"/>
    </source>
</evidence>
<comment type="pathway">
    <text evidence="2 7">Glycan metabolism; osmoregulated periplasmic glucan (OPG) biosynthesis.</text>
</comment>
<protein>
    <recommendedName>
        <fullName evidence="4 7">Glucans biosynthesis protein G</fullName>
    </recommendedName>
</protein>
<dbReference type="AlphaFoldDB" id="A0A2S5TLP9"/>
<dbReference type="InterPro" id="IPR014718">
    <property type="entry name" value="GH-type_carb-bd"/>
</dbReference>
<dbReference type="InterPro" id="IPR011013">
    <property type="entry name" value="Gal_mutarotase_sf_dom"/>
</dbReference>
<dbReference type="PANTHER" id="PTHR30504">
    <property type="entry name" value="GLUCANS BIOSYNTHESIS PROTEIN"/>
    <property type="match status" value="1"/>
</dbReference>
<evidence type="ECO:0000256" key="2">
    <source>
        <dbReference type="ARBA" id="ARBA00005001"/>
    </source>
</evidence>
<dbReference type="InterPro" id="IPR013783">
    <property type="entry name" value="Ig-like_fold"/>
</dbReference>
<feature type="chain" id="PRO_5015793191" description="Glucans biosynthesis protein G" evidence="7">
    <location>
        <begin position="24"/>
        <end position="505"/>
    </location>
</feature>
<feature type="signal peptide" evidence="7">
    <location>
        <begin position="1"/>
        <end position="23"/>
    </location>
</feature>
<dbReference type="Gene3D" id="2.70.98.10">
    <property type="match status" value="1"/>
</dbReference>
<evidence type="ECO:0000256" key="7">
    <source>
        <dbReference type="HAMAP-Rule" id="MF_01069"/>
    </source>
</evidence>
<accession>A0A2S5TLP9</accession>
<keyword evidence="5 7" id="KW-0732">Signal</keyword>
<dbReference type="Proteomes" id="UP000238220">
    <property type="component" value="Unassembled WGS sequence"/>
</dbReference>
<dbReference type="InterPro" id="IPR014438">
    <property type="entry name" value="Glucan_biosyn_MdoG/MdoD"/>
</dbReference>
<dbReference type="FunFam" id="2.70.98.10:FF:000001">
    <property type="entry name" value="Glucans biosynthesis protein G"/>
    <property type="match status" value="1"/>
</dbReference>
<dbReference type="HAMAP" id="MF_01069">
    <property type="entry name" value="MdoG_OpgG"/>
    <property type="match status" value="1"/>
</dbReference>
<organism evidence="9 10">
    <name type="scientific">Solimonas fluminis</name>
    <dbReference type="NCBI Taxonomy" id="2086571"/>
    <lineage>
        <taxon>Bacteria</taxon>
        <taxon>Pseudomonadati</taxon>
        <taxon>Pseudomonadota</taxon>
        <taxon>Gammaproteobacteria</taxon>
        <taxon>Nevskiales</taxon>
        <taxon>Nevskiaceae</taxon>
        <taxon>Solimonas</taxon>
    </lineage>
</organism>
<gene>
    <name evidence="9" type="primary">mdoG</name>
    <name evidence="7 9" type="synonym">opgG</name>
    <name evidence="9" type="ORF">C3942_03280</name>
</gene>
<evidence type="ECO:0000256" key="6">
    <source>
        <dbReference type="ARBA" id="ARBA00022764"/>
    </source>
</evidence>
<name>A0A2S5TLP9_9GAMM</name>
<comment type="caution">
    <text evidence="9">The sequence shown here is derived from an EMBL/GenBank/DDBJ whole genome shotgun (WGS) entry which is preliminary data.</text>
</comment>
<dbReference type="GO" id="GO:0051274">
    <property type="term" value="P:beta-glucan biosynthetic process"/>
    <property type="evidence" value="ECO:0007669"/>
    <property type="project" value="TreeGrafter"/>
</dbReference>
<evidence type="ECO:0000256" key="3">
    <source>
        <dbReference type="ARBA" id="ARBA00009284"/>
    </source>
</evidence>
<dbReference type="SUPFAM" id="SSF81296">
    <property type="entry name" value="E set domains"/>
    <property type="match status" value="1"/>
</dbReference>
<dbReference type="PIRSF" id="PIRSF006281">
    <property type="entry name" value="MdoG"/>
    <property type="match status" value="1"/>
</dbReference>
<evidence type="ECO:0000313" key="9">
    <source>
        <dbReference type="EMBL" id="PPE75916.1"/>
    </source>
</evidence>
<sequence precursor="true">MPTLSRCLLTMLLALALAGPAQAFSFNDVTRRAQALSERSYEKPDTRLPKELADLGYDQYRDIRFRQDQSLWRKAKLPFELQFFHPGLYYNQEVKINLITAQGVTPFRFNPDYFDYGRNNVDRAKFKDLGYAGFRAHFALNSKAYKDELIVFLGASYFRALGKGQRYGLSARALAVDTGLMSGEEFPHFNEFWVQAPKAGDQELLIYALLDSKRLSGAYQFRIKPGDTTQIEVKSRVYLREEVGKLGVAPLTSMYLFGENQPNQNADYRPEVHDSDGLLVQTDKEWLWRPLSNPRRLLITSFSTSGPKGYGLMQRDRDFRRYEDLEAHYEQRPSAWVEPRGNWGPGRVELVQIPTPDETNDNIVAYWVPEQLPSPGKPLDLEYTLHWQKNKETRPEGLARVVQSRFGHGLTRGPDDSVRFHIDFEGGALPDLPDDAKLVGGIWVGDNGELLERQTYRNGVTGGWRISLRVKRQDPEKPLEMRAVLRNDKDTLSETWSYILPGEPK</sequence>
<dbReference type="InterPro" id="IPR007444">
    <property type="entry name" value="Glucan_biosyn_MdoG_C"/>
</dbReference>
<proteinExistence type="inferred from homology"/>
<dbReference type="OrthoDB" id="335750at2"/>
<feature type="domain" description="Glucan biosynthesis periplasmic MdoG C-terminal" evidence="8">
    <location>
        <begin position="24"/>
        <end position="498"/>
    </location>
</feature>
<comment type="similarity">
    <text evidence="3 7">Belongs to the OpgD/OpgG family.</text>
</comment>
<comment type="function">
    <text evidence="7">Involved in the biosynthesis of osmoregulated periplasmic glucans (OPGs).</text>
</comment>
<evidence type="ECO:0000256" key="5">
    <source>
        <dbReference type="ARBA" id="ARBA00022729"/>
    </source>
</evidence>
<dbReference type="InterPro" id="IPR023704">
    <property type="entry name" value="MdoG_OpgG"/>
</dbReference>
<keyword evidence="6 7" id="KW-0574">Periplasm</keyword>
<comment type="subcellular location">
    <subcellularLocation>
        <location evidence="1 7">Periplasm</location>
    </subcellularLocation>
</comment>